<evidence type="ECO:0000313" key="2">
    <source>
        <dbReference type="EMBL" id="STY91002.1"/>
    </source>
</evidence>
<proteinExistence type="predicted"/>
<feature type="chain" id="PRO_5016871663" description="Lipoprotein" evidence="1">
    <location>
        <begin position="25"/>
        <end position="168"/>
    </location>
</feature>
<protein>
    <recommendedName>
        <fullName evidence="4">Lipoprotein</fullName>
    </recommendedName>
</protein>
<keyword evidence="1" id="KW-0732">Signal</keyword>
<sequence length="168" mass="19722">MKTNQLIGCAIKALGFLFVFLIQACGANDIQVTICEPDYQSISYCNKEFFKKLQNKKKEKPDFDLNKYLIISKIPLNNRKDKIFSYYFSVFDPKNNVLFPLTLVVTNFSNQDGYMINNPPTIRYWKDNDLICVSGNIISYRNSYENIENYCYRFQEDIKDVILINNNI</sequence>
<name>A0A378PW78_MORBO</name>
<evidence type="ECO:0000256" key="1">
    <source>
        <dbReference type="SAM" id="SignalP"/>
    </source>
</evidence>
<feature type="signal peptide" evidence="1">
    <location>
        <begin position="1"/>
        <end position="24"/>
    </location>
</feature>
<dbReference type="EMBL" id="UGPZ01000002">
    <property type="protein sequence ID" value="STY91002.1"/>
    <property type="molecule type" value="Genomic_DNA"/>
</dbReference>
<dbReference type="Proteomes" id="UP000254133">
    <property type="component" value="Unassembled WGS sequence"/>
</dbReference>
<dbReference type="AlphaFoldDB" id="A0A378PW78"/>
<dbReference type="PROSITE" id="PS51257">
    <property type="entry name" value="PROKAR_LIPOPROTEIN"/>
    <property type="match status" value="1"/>
</dbReference>
<accession>A0A378PW78</accession>
<organism evidence="2 3">
    <name type="scientific">Moraxella bovis</name>
    <dbReference type="NCBI Taxonomy" id="476"/>
    <lineage>
        <taxon>Bacteria</taxon>
        <taxon>Pseudomonadati</taxon>
        <taxon>Pseudomonadota</taxon>
        <taxon>Gammaproteobacteria</taxon>
        <taxon>Moraxellales</taxon>
        <taxon>Moraxellaceae</taxon>
        <taxon>Moraxella</taxon>
    </lineage>
</organism>
<dbReference type="RefSeq" id="WP_115369037.1">
    <property type="nucleotide sequence ID" value="NZ_UGPZ01000002.1"/>
</dbReference>
<evidence type="ECO:0000313" key="3">
    <source>
        <dbReference type="Proteomes" id="UP000254133"/>
    </source>
</evidence>
<gene>
    <name evidence="2" type="ORF">NCTC9426_01035</name>
</gene>
<reference evidence="2 3" key="1">
    <citation type="submission" date="2018-06" db="EMBL/GenBank/DDBJ databases">
        <authorList>
            <consortium name="Pathogen Informatics"/>
            <person name="Doyle S."/>
        </authorList>
    </citation>
    <scope>NUCLEOTIDE SEQUENCE [LARGE SCALE GENOMIC DNA]</scope>
    <source>
        <strain evidence="2 3">NCTC9426</strain>
    </source>
</reference>
<evidence type="ECO:0008006" key="4">
    <source>
        <dbReference type="Google" id="ProtNLM"/>
    </source>
</evidence>